<evidence type="ECO:0000256" key="4">
    <source>
        <dbReference type="ARBA" id="ARBA00022475"/>
    </source>
</evidence>
<comment type="caution">
    <text evidence="13">The sequence shown here is derived from an EMBL/GenBank/DDBJ whole genome shotgun (WGS) entry which is preliminary data.</text>
</comment>
<dbReference type="Gene3D" id="1.10.3720.10">
    <property type="entry name" value="MetI-like"/>
    <property type="match status" value="1"/>
</dbReference>
<evidence type="ECO:0000256" key="10">
    <source>
        <dbReference type="ARBA" id="ARBA00040319"/>
    </source>
</evidence>
<dbReference type="Proteomes" id="UP000811282">
    <property type="component" value="Unassembled WGS sequence"/>
</dbReference>
<evidence type="ECO:0000313" key="13">
    <source>
        <dbReference type="EMBL" id="MBT9431087.1"/>
    </source>
</evidence>
<dbReference type="InterPro" id="IPR043429">
    <property type="entry name" value="ArtM/GltK/GlnP/TcyL/YhdX-like"/>
</dbReference>
<dbReference type="CDD" id="cd06261">
    <property type="entry name" value="TM_PBP2"/>
    <property type="match status" value="1"/>
</dbReference>
<evidence type="ECO:0000259" key="12">
    <source>
        <dbReference type="PROSITE" id="PS50928"/>
    </source>
</evidence>
<keyword evidence="6 11" id="KW-0812">Transmembrane</keyword>
<feature type="transmembrane region" description="Helical" evidence="11">
    <location>
        <begin position="53"/>
        <end position="73"/>
    </location>
</feature>
<dbReference type="PANTHER" id="PTHR30614:SF10">
    <property type="entry name" value="ARGININE ABC TRANSPORTER PERMEASE PROTEIN ARTM"/>
    <property type="match status" value="1"/>
</dbReference>
<organism evidence="13 14">
    <name type="scientific">Candidatus Sodalis endolongispinus</name>
    <dbReference type="NCBI Taxonomy" id="2812662"/>
    <lineage>
        <taxon>Bacteria</taxon>
        <taxon>Pseudomonadati</taxon>
        <taxon>Pseudomonadota</taxon>
        <taxon>Gammaproteobacteria</taxon>
        <taxon>Enterobacterales</taxon>
        <taxon>Bruguierivoracaceae</taxon>
        <taxon>Sodalis</taxon>
    </lineage>
</organism>
<evidence type="ECO:0000256" key="1">
    <source>
        <dbReference type="ARBA" id="ARBA00004429"/>
    </source>
</evidence>
<dbReference type="SUPFAM" id="SSF161098">
    <property type="entry name" value="MetI-like"/>
    <property type="match status" value="1"/>
</dbReference>
<keyword evidence="3 11" id="KW-0813">Transport</keyword>
<evidence type="ECO:0000256" key="5">
    <source>
        <dbReference type="ARBA" id="ARBA00022519"/>
    </source>
</evidence>
<dbReference type="PROSITE" id="PS50928">
    <property type="entry name" value="ABC_TM1"/>
    <property type="match status" value="1"/>
</dbReference>
<name>A0ABS5Y8N2_9GAMM</name>
<comment type="subcellular location">
    <subcellularLocation>
        <location evidence="1">Cell inner membrane</location>
        <topology evidence="1">Multi-pass membrane protein</topology>
    </subcellularLocation>
    <subcellularLocation>
        <location evidence="11">Cell membrane</location>
        <topology evidence="11">Multi-pass membrane protein</topology>
    </subcellularLocation>
</comment>
<dbReference type="EMBL" id="JAFJYC010000001">
    <property type="protein sequence ID" value="MBT9431087.1"/>
    <property type="molecule type" value="Genomic_DNA"/>
</dbReference>
<reference evidence="13 14" key="1">
    <citation type="journal article" date="2021" name="Genome Biol. Evol.">
        <title>The evolution of interdependence in a four-way mealybug symbiosis.</title>
        <authorList>
            <person name="Garber A.I."/>
            <person name="Kupper M."/>
            <person name="Laetsch D.R."/>
            <person name="Weldon S.R."/>
            <person name="Ladinsky M.S."/>
            <person name="Bjorkman P.J."/>
            <person name="McCutcheon J.P."/>
        </authorList>
    </citation>
    <scope>NUCLEOTIDE SEQUENCE [LARGE SCALE GENOMIC DNA]</scope>
    <source>
        <strain evidence="13">SOD</strain>
    </source>
</reference>
<dbReference type="InterPro" id="IPR010065">
    <property type="entry name" value="AA_ABC_transptr_permease_3TM"/>
</dbReference>
<accession>A0ABS5Y8N2</accession>
<keyword evidence="8 11" id="KW-1133">Transmembrane helix</keyword>
<proteinExistence type="inferred from homology"/>
<evidence type="ECO:0000256" key="11">
    <source>
        <dbReference type="RuleBase" id="RU363032"/>
    </source>
</evidence>
<dbReference type="PANTHER" id="PTHR30614">
    <property type="entry name" value="MEMBRANE COMPONENT OF AMINO ACID ABC TRANSPORTER"/>
    <property type="match status" value="1"/>
</dbReference>
<evidence type="ECO:0000256" key="6">
    <source>
        <dbReference type="ARBA" id="ARBA00022692"/>
    </source>
</evidence>
<evidence type="ECO:0000256" key="9">
    <source>
        <dbReference type="ARBA" id="ARBA00023136"/>
    </source>
</evidence>
<dbReference type="NCBIfam" id="TIGR01726">
    <property type="entry name" value="HEQRo_perm_3TM"/>
    <property type="match status" value="1"/>
</dbReference>
<keyword evidence="9 11" id="KW-0472">Membrane</keyword>
<protein>
    <recommendedName>
        <fullName evidence="10">Arginine ABC transporter permease protein ArtM</fullName>
    </recommendedName>
</protein>
<evidence type="ECO:0000256" key="2">
    <source>
        <dbReference type="ARBA" id="ARBA00010072"/>
    </source>
</evidence>
<evidence type="ECO:0000313" key="14">
    <source>
        <dbReference type="Proteomes" id="UP000811282"/>
    </source>
</evidence>
<evidence type="ECO:0000256" key="7">
    <source>
        <dbReference type="ARBA" id="ARBA00022970"/>
    </source>
</evidence>
<keyword evidence="7" id="KW-0029">Amino-acid transport</keyword>
<sequence length="241" mass="26758">MNIEFLRGTLMQLLPGVPLTLELAIGSVALGFFLALLLALMRLSGVWILDNIARLYVFAFRGSPLLVQMFLIYYGMGQFPAVRQSVLWPILREPYWCALFSLTLCTAAYASEIIRGGLLSVPGGHIEAAYACGMTRQKVFRRIILPVAMRQALPAYGNEMISMVKSTSLASIITLMEITGIAAGIIAETYRALEVFLVAGALYLAINLILTRLLQWLEYRLTPHLRPQQSLSYVKNTRPAS</sequence>
<dbReference type="InterPro" id="IPR000515">
    <property type="entry name" value="MetI-like"/>
</dbReference>
<dbReference type="RefSeq" id="WP_215669952.1">
    <property type="nucleotide sequence ID" value="NZ_JAFJYC010000001.1"/>
</dbReference>
<evidence type="ECO:0000256" key="8">
    <source>
        <dbReference type="ARBA" id="ARBA00022989"/>
    </source>
</evidence>
<feature type="transmembrane region" description="Helical" evidence="11">
    <location>
        <begin position="169"/>
        <end position="187"/>
    </location>
</feature>
<dbReference type="Pfam" id="PF00528">
    <property type="entry name" value="BPD_transp_1"/>
    <property type="match status" value="1"/>
</dbReference>
<feature type="transmembrane region" description="Helical" evidence="11">
    <location>
        <begin position="20"/>
        <end position="41"/>
    </location>
</feature>
<evidence type="ECO:0000256" key="3">
    <source>
        <dbReference type="ARBA" id="ARBA00022448"/>
    </source>
</evidence>
<keyword evidence="5" id="KW-0997">Cell inner membrane</keyword>
<comment type="similarity">
    <text evidence="2">Belongs to the binding-protein-dependent transport system permease family. HisMQ subfamily.</text>
</comment>
<keyword evidence="14" id="KW-1185">Reference proteome</keyword>
<gene>
    <name evidence="13" type="ORF">JZM24_00880</name>
</gene>
<keyword evidence="4" id="KW-1003">Cell membrane</keyword>
<dbReference type="InterPro" id="IPR035906">
    <property type="entry name" value="MetI-like_sf"/>
</dbReference>
<feature type="domain" description="ABC transmembrane type-1" evidence="12">
    <location>
        <begin position="17"/>
        <end position="214"/>
    </location>
</feature>
<feature type="transmembrane region" description="Helical" evidence="11">
    <location>
        <begin position="193"/>
        <end position="214"/>
    </location>
</feature>